<keyword evidence="7 8" id="KW-0472">Membrane</keyword>
<evidence type="ECO:0000259" key="9">
    <source>
        <dbReference type="PROSITE" id="PS51384"/>
    </source>
</evidence>
<dbReference type="SUPFAM" id="SSF52343">
    <property type="entry name" value="Ferredoxin reductase-like, C-terminal NADP-linked domain"/>
    <property type="match status" value="1"/>
</dbReference>
<dbReference type="InterPro" id="IPR008333">
    <property type="entry name" value="Cbr1-like_FAD-bd_dom"/>
</dbReference>
<dbReference type="PANTHER" id="PTHR19370:SF189">
    <property type="entry name" value="CYTOCHROME C MITOCHONDRIAL IMPORT FACTOR CYC2"/>
    <property type="match status" value="1"/>
</dbReference>
<evidence type="ECO:0000256" key="2">
    <source>
        <dbReference type="ARBA" id="ARBA00004370"/>
    </source>
</evidence>
<evidence type="ECO:0000313" key="10">
    <source>
        <dbReference type="EMBL" id="KAK5944807.1"/>
    </source>
</evidence>
<keyword evidence="6" id="KW-0560">Oxidoreductase</keyword>
<accession>A0ABR0RW28</accession>
<dbReference type="InterPro" id="IPR017927">
    <property type="entry name" value="FAD-bd_FR_type"/>
</dbReference>
<keyword evidence="5" id="KW-0274">FAD</keyword>
<evidence type="ECO:0000256" key="1">
    <source>
        <dbReference type="ARBA" id="ARBA00001974"/>
    </source>
</evidence>
<dbReference type="PANTHER" id="PTHR19370">
    <property type="entry name" value="NADH-CYTOCHROME B5 REDUCTASE"/>
    <property type="match status" value="1"/>
</dbReference>
<dbReference type="InterPro" id="IPR039261">
    <property type="entry name" value="FNR_nucleotide-bd"/>
</dbReference>
<evidence type="ECO:0000256" key="4">
    <source>
        <dbReference type="ARBA" id="ARBA00022630"/>
    </source>
</evidence>
<proteinExistence type="inferred from homology"/>
<keyword evidence="8" id="KW-0812">Transmembrane</keyword>
<reference evidence="10 11" key="1">
    <citation type="journal article" date="2023" name="Res Sq">
        <title>Genomic and morphological characterization of Knufia obscura isolated from the Mars 2020 spacecraft assembly facility.</title>
        <authorList>
            <person name="Chander A.M."/>
            <person name="Teixeira M.M."/>
            <person name="Singh N.K."/>
            <person name="Williams M.P."/>
            <person name="Parker C.W."/>
            <person name="Leo P."/>
            <person name="Stajich J.E."/>
            <person name="Torok T."/>
            <person name="Tighe S."/>
            <person name="Mason C.E."/>
            <person name="Venkateswaran K."/>
        </authorList>
    </citation>
    <scope>NUCLEOTIDE SEQUENCE [LARGE SCALE GENOMIC DNA]</scope>
    <source>
        <strain evidence="10 11">CCFEE 5817</strain>
    </source>
</reference>
<gene>
    <name evidence="10" type="primary">CYC2</name>
    <name evidence="10" type="ORF">PMZ80_002007</name>
</gene>
<comment type="similarity">
    <text evidence="3">Belongs to the flavoprotein pyridine nucleotide cytochrome reductase family.</text>
</comment>
<keyword evidence="11" id="KW-1185">Reference proteome</keyword>
<evidence type="ECO:0000313" key="11">
    <source>
        <dbReference type="Proteomes" id="UP001334248"/>
    </source>
</evidence>
<dbReference type="Gene3D" id="3.40.50.80">
    <property type="entry name" value="Nucleotide-binding domain of ferredoxin-NADP reductase (FNR) module"/>
    <property type="match status" value="1"/>
</dbReference>
<keyword evidence="4" id="KW-0285">Flavoprotein</keyword>
<dbReference type="GeneID" id="89995456"/>
<comment type="subcellular location">
    <subcellularLocation>
        <location evidence="2">Membrane</location>
    </subcellularLocation>
</comment>
<keyword evidence="8" id="KW-1133">Transmembrane helix</keyword>
<sequence length="393" mass="43413">MLRRCIARPSICTRLHPRGPSAILRPRWKSTKPEPLQPIASARPPTSRKWQAYVVIGVVGFTIGSWYRMIWLRKNPDSFQAFQLISKEPVSSTASIFTIKPKPRAGTVFSPTWKEGIWNVQFKQPQLQIVRAYTPLPPLPDELDADDSDTLRFLIRKDARGGEMSSYLHRLPAGATIELRGPHVEYPIGDDVKNVIFIAGGTGIAPAMQVAHAMFDGLSIRQKSEKRLHILWANRKTEDCTGATFDTKDEVNAAVTTSGSSAWSWTSLFSSSAQIANDTVVEMEKSSEQPNAVMRQLDNLKSQHGGNLAVSYFVDEQNTYIHTGTIEKSLSSLTGAASTEKTQIIISGPPGFITYLAGPKIWQDGEEKQGPLGGRLAQVLGKDGRSDVKVWKV</sequence>
<dbReference type="Proteomes" id="UP001334248">
    <property type="component" value="Unassembled WGS sequence"/>
</dbReference>
<feature type="transmembrane region" description="Helical" evidence="8">
    <location>
        <begin position="52"/>
        <end position="71"/>
    </location>
</feature>
<dbReference type="InterPro" id="IPR001834">
    <property type="entry name" value="CBR-like"/>
</dbReference>
<organism evidence="10 11">
    <name type="scientific">Knufia obscura</name>
    <dbReference type="NCBI Taxonomy" id="1635080"/>
    <lineage>
        <taxon>Eukaryota</taxon>
        <taxon>Fungi</taxon>
        <taxon>Dikarya</taxon>
        <taxon>Ascomycota</taxon>
        <taxon>Pezizomycotina</taxon>
        <taxon>Eurotiomycetes</taxon>
        <taxon>Chaetothyriomycetidae</taxon>
        <taxon>Chaetothyriales</taxon>
        <taxon>Trichomeriaceae</taxon>
        <taxon>Knufia</taxon>
    </lineage>
</organism>
<evidence type="ECO:0000256" key="3">
    <source>
        <dbReference type="ARBA" id="ARBA00006105"/>
    </source>
</evidence>
<dbReference type="PROSITE" id="PS51384">
    <property type="entry name" value="FAD_FR"/>
    <property type="match status" value="1"/>
</dbReference>
<feature type="domain" description="FAD-binding FR-type" evidence="9">
    <location>
        <begin position="77"/>
        <end position="189"/>
    </location>
</feature>
<dbReference type="Pfam" id="PF00970">
    <property type="entry name" value="FAD_binding_6"/>
    <property type="match status" value="1"/>
</dbReference>
<dbReference type="InterPro" id="IPR017938">
    <property type="entry name" value="Riboflavin_synthase-like_b-brl"/>
</dbReference>
<name>A0ABR0RW28_9EURO</name>
<dbReference type="Pfam" id="PF00175">
    <property type="entry name" value="NAD_binding_1"/>
    <property type="match status" value="1"/>
</dbReference>
<comment type="cofactor">
    <cofactor evidence="1">
        <name>FAD</name>
        <dbReference type="ChEBI" id="CHEBI:57692"/>
    </cofactor>
</comment>
<evidence type="ECO:0000256" key="7">
    <source>
        <dbReference type="ARBA" id="ARBA00023136"/>
    </source>
</evidence>
<dbReference type="RefSeq" id="XP_064732897.1">
    <property type="nucleotide sequence ID" value="XM_064870444.1"/>
</dbReference>
<dbReference type="SUPFAM" id="SSF63380">
    <property type="entry name" value="Riboflavin synthase domain-like"/>
    <property type="match status" value="1"/>
</dbReference>
<comment type="caution">
    <text evidence="10">The sequence shown here is derived from an EMBL/GenBank/DDBJ whole genome shotgun (WGS) entry which is preliminary data.</text>
</comment>
<evidence type="ECO:0000256" key="6">
    <source>
        <dbReference type="ARBA" id="ARBA00023002"/>
    </source>
</evidence>
<dbReference type="PRINTS" id="PR00406">
    <property type="entry name" value="CYTB5RDTASE"/>
</dbReference>
<dbReference type="EMBL" id="JAVHJV010000002">
    <property type="protein sequence ID" value="KAK5944807.1"/>
    <property type="molecule type" value="Genomic_DNA"/>
</dbReference>
<evidence type="ECO:0000256" key="8">
    <source>
        <dbReference type="SAM" id="Phobius"/>
    </source>
</evidence>
<dbReference type="Gene3D" id="2.40.30.10">
    <property type="entry name" value="Translation factors"/>
    <property type="match status" value="1"/>
</dbReference>
<dbReference type="InterPro" id="IPR001433">
    <property type="entry name" value="OxRdtase_FAD/NAD-bd"/>
</dbReference>
<dbReference type="CDD" id="cd06183">
    <property type="entry name" value="cyt_b5_reduct_like"/>
    <property type="match status" value="1"/>
</dbReference>
<evidence type="ECO:0000256" key="5">
    <source>
        <dbReference type="ARBA" id="ARBA00022827"/>
    </source>
</evidence>
<protein>
    <submittedName>
        <fullName evidence="10">Mitochondrial peripheral inner membrane protein</fullName>
    </submittedName>
</protein>